<comment type="caution">
    <text evidence="1">The sequence shown here is derived from an EMBL/GenBank/DDBJ whole genome shotgun (WGS) entry which is preliminary data.</text>
</comment>
<reference evidence="1 2" key="1">
    <citation type="submission" date="2019-08" db="EMBL/GenBank/DDBJ databases">
        <title>In-depth cultivation of the pig gut microbiome towards novel bacterial diversity and tailored functional studies.</title>
        <authorList>
            <person name="Wylensek D."/>
            <person name="Hitch T.C.A."/>
            <person name="Clavel T."/>
        </authorList>
    </citation>
    <scope>NUCLEOTIDE SEQUENCE [LARGE SCALE GENOMIC DNA]</scope>
    <source>
        <strain evidence="1 2">WB03_NA08</strain>
    </source>
</reference>
<keyword evidence="2" id="KW-1185">Reference proteome</keyword>
<gene>
    <name evidence="1" type="ORF">FYJ24_00670</name>
</gene>
<protein>
    <submittedName>
        <fullName evidence="1">Uncharacterized protein</fullName>
    </submittedName>
</protein>
<dbReference type="AlphaFoldDB" id="A0A6N7W1N0"/>
<name>A0A6N7W1N0_9ACTO</name>
<evidence type="ECO:0000313" key="2">
    <source>
        <dbReference type="Proteomes" id="UP000470875"/>
    </source>
</evidence>
<organism evidence="1 2">
    <name type="scientific">Scrofimicrobium canadense</name>
    <dbReference type="NCBI Taxonomy" id="2652290"/>
    <lineage>
        <taxon>Bacteria</taxon>
        <taxon>Bacillati</taxon>
        <taxon>Actinomycetota</taxon>
        <taxon>Actinomycetes</taxon>
        <taxon>Actinomycetales</taxon>
        <taxon>Actinomycetaceae</taxon>
        <taxon>Scrofimicrobium</taxon>
    </lineage>
</organism>
<dbReference type="Proteomes" id="UP000470875">
    <property type="component" value="Unassembled WGS sequence"/>
</dbReference>
<dbReference type="EMBL" id="VULO01000001">
    <property type="protein sequence ID" value="MSS83301.1"/>
    <property type="molecule type" value="Genomic_DNA"/>
</dbReference>
<dbReference type="RefSeq" id="WP_154542627.1">
    <property type="nucleotide sequence ID" value="NZ_VULO01000001.1"/>
</dbReference>
<evidence type="ECO:0000313" key="1">
    <source>
        <dbReference type="EMBL" id="MSS83301.1"/>
    </source>
</evidence>
<sequence>MTAHSDAALELASALVKLDKRGELDPLLEPYRLDGTGHEEAMWLYLVDSAIPSLPSEGSDTVGGQGDEFLSQQYVLLGRRGFQKGALLMLDYVDRLPDSQEVIVCALHSTELWHNDLSFALRFLRKLKRAVARGVRFTVVETHADSMQGSPHFSAFWLAQNLKGVFRGRVFHGDAPEYFVGTIPGYWSGRVEPDPDAKDGLVSTFSTDPRNVNRDTNLCRQYLSQCAPPSQYGFLRAPEGNSEYPQRWSASLDASFAACAYSSISRLPLFGVMTADEFSQVSGINSGVPIPRFLFSSEAKIPTNARRLILCSDAVHEALTTSATLSPPLSSLLCKETWIPRWMIRDLVRRVLIGLSDSADFQVALVPKRAFSRMQIEFITWRGCGAVGWLQDHSESLFDTEPTVVVSFDQACDYLWEKLSASWKDQAKVRSTLAGWLNAEHPRQSELEGAAAGDWSPGHLM</sequence>
<proteinExistence type="predicted"/>
<accession>A0A6N7W1N0</accession>